<dbReference type="Gene3D" id="1.10.10.10">
    <property type="entry name" value="Winged helix-like DNA-binding domain superfamily/Winged helix DNA-binding domain"/>
    <property type="match status" value="1"/>
</dbReference>
<dbReference type="SUPFAM" id="SSF48008">
    <property type="entry name" value="GntR ligand-binding domain-like"/>
    <property type="match status" value="1"/>
</dbReference>
<keyword evidence="2" id="KW-0238">DNA-binding</keyword>
<dbReference type="PANTHER" id="PTHR43537:SF5">
    <property type="entry name" value="UXU OPERON TRANSCRIPTIONAL REGULATOR"/>
    <property type="match status" value="1"/>
</dbReference>
<keyword evidence="6" id="KW-1185">Reference proteome</keyword>
<dbReference type="PRINTS" id="PR00035">
    <property type="entry name" value="HTHGNTR"/>
</dbReference>
<dbReference type="RefSeq" id="WP_150864805.1">
    <property type="nucleotide sequence ID" value="NZ_VYXP01000007.1"/>
</dbReference>
<dbReference type="InterPro" id="IPR036388">
    <property type="entry name" value="WH-like_DNA-bd_sf"/>
</dbReference>
<dbReference type="AlphaFoldDB" id="A0A5N0T6T0"/>
<dbReference type="InterPro" id="IPR008920">
    <property type="entry name" value="TF_FadR/GntR_C"/>
</dbReference>
<feature type="domain" description="HTH gntR-type" evidence="4">
    <location>
        <begin position="4"/>
        <end position="72"/>
    </location>
</feature>
<comment type="caution">
    <text evidence="5">The sequence shown here is derived from an EMBL/GenBank/DDBJ whole genome shotgun (WGS) entry which is preliminary data.</text>
</comment>
<dbReference type="InterPro" id="IPR000524">
    <property type="entry name" value="Tscrpt_reg_HTH_GntR"/>
</dbReference>
<evidence type="ECO:0000313" key="6">
    <source>
        <dbReference type="Proteomes" id="UP000325372"/>
    </source>
</evidence>
<evidence type="ECO:0000313" key="5">
    <source>
        <dbReference type="EMBL" id="KAA9130501.1"/>
    </source>
</evidence>
<evidence type="ECO:0000256" key="3">
    <source>
        <dbReference type="ARBA" id="ARBA00023163"/>
    </source>
</evidence>
<reference evidence="5 6" key="1">
    <citation type="submission" date="2019-09" db="EMBL/GenBank/DDBJ databases">
        <title>Wenzhouxiangella sp. Genome sequencing and assembly.</title>
        <authorList>
            <person name="Zhang R."/>
        </authorList>
    </citation>
    <scope>NUCLEOTIDE SEQUENCE [LARGE SCALE GENOMIC DNA]</scope>
    <source>
        <strain evidence="5 6">W260</strain>
    </source>
</reference>
<dbReference type="InterPro" id="IPR036390">
    <property type="entry name" value="WH_DNA-bd_sf"/>
</dbReference>
<dbReference type="SMART" id="SM00895">
    <property type="entry name" value="FCD"/>
    <property type="match status" value="1"/>
</dbReference>
<keyword evidence="1" id="KW-0805">Transcription regulation</keyword>
<dbReference type="SMART" id="SM00345">
    <property type="entry name" value="HTH_GNTR"/>
    <property type="match status" value="1"/>
</dbReference>
<dbReference type="GO" id="GO:0003700">
    <property type="term" value="F:DNA-binding transcription factor activity"/>
    <property type="evidence" value="ECO:0007669"/>
    <property type="project" value="InterPro"/>
</dbReference>
<dbReference type="Gene3D" id="1.20.120.530">
    <property type="entry name" value="GntR ligand-binding domain-like"/>
    <property type="match status" value="1"/>
</dbReference>
<dbReference type="CDD" id="cd07377">
    <property type="entry name" value="WHTH_GntR"/>
    <property type="match status" value="1"/>
</dbReference>
<dbReference type="InterPro" id="IPR011711">
    <property type="entry name" value="GntR_C"/>
</dbReference>
<dbReference type="Pfam" id="PF07729">
    <property type="entry name" value="FCD"/>
    <property type="match status" value="1"/>
</dbReference>
<evidence type="ECO:0000259" key="4">
    <source>
        <dbReference type="PROSITE" id="PS50949"/>
    </source>
</evidence>
<gene>
    <name evidence="5" type="ORF">F3N42_12470</name>
</gene>
<dbReference type="PANTHER" id="PTHR43537">
    <property type="entry name" value="TRANSCRIPTIONAL REGULATOR, GNTR FAMILY"/>
    <property type="match status" value="1"/>
</dbReference>
<organism evidence="5 6">
    <name type="scientific">Marinihelvus fidelis</name>
    <dbReference type="NCBI Taxonomy" id="2613842"/>
    <lineage>
        <taxon>Bacteria</taxon>
        <taxon>Pseudomonadati</taxon>
        <taxon>Pseudomonadota</taxon>
        <taxon>Gammaproteobacteria</taxon>
        <taxon>Chromatiales</taxon>
        <taxon>Wenzhouxiangellaceae</taxon>
        <taxon>Marinihelvus</taxon>
    </lineage>
</organism>
<dbReference type="EMBL" id="VYXP01000007">
    <property type="protein sequence ID" value="KAA9130501.1"/>
    <property type="molecule type" value="Genomic_DNA"/>
</dbReference>
<dbReference type="Proteomes" id="UP000325372">
    <property type="component" value="Unassembled WGS sequence"/>
</dbReference>
<dbReference type="SUPFAM" id="SSF46785">
    <property type="entry name" value="Winged helix' DNA-binding domain"/>
    <property type="match status" value="1"/>
</dbReference>
<protein>
    <submittedName>
        <fullName evidence="5">FadR family transcriptional regulator</fullName>
    </submittedName>
</protein>
<dbReference type="Pfam" id="PF00392">
    <property type="entry name" value="GntR"/>
    <property type="match status" value="1"/>
</dbReference>
<name>A0A5N0T6T0_9GAMM</name>
<dbReference type="GO" id="GO:0003677">
    <property type="term" value="F:DNA binding"/>
    <property type="evidence" value="ECO:0007669"/>
    <property type="project" value="UniProtKB-KW"/>
</dbReference>
<evidence type="ECO:0000256" key="2">
    <source>
        <dbReference type="ARBA" id="ARBA00023125"/>
    </source>
</evidence>
<proteinExistence type="predicted"/>
<evidence type="ECO:0000256" key="1">
    <source>
        <dbReference type="ARBA" id="ARBA00023015"/>
    </source>
</evidence>
<sequence>MSSKRLYHTVAERIKRGIADGTYPPGTRLPGERELAQQFQVSRVTIREAEIALQALGQVIIKTGSGVYVTDPAERGSLVFPEMSLFELTEAQSMFESEAAALAARNIEDTELTELVKLGGVLADNQTDDMTAVADADKDFHIAIAKASGNAAVLFVVKTLWKIRTELADSPETQSKETSGAGYVGRVAVYKAILKALEDRDSSAARQAMLDHFRHLLTFLIDLTEEKEMQVVQQRSSWSRKRYLHSRSPGHSN</sequence>
<keyword evidence="3" id="KW-0804">Transcription</keyword>
<accession>A0A5N0T6T0</accession>
<dbReference type="PROSITE" id="PS50949">
    <property type="entry name" value="HTH_GNTR"/>
    <property type="match status" value="1"/>
</dbReference>